<evidence type="ECO:0000313" key="12">
    <source>
        <dbReference type="Proteomes" id="UP000256253"/>
    </source>
</evidence>
<sequence>MNRRSTTVLATLAIAGGTAFGFAPSAHGSFAIADHGAATTACVETGSHAASNARVKHGSGKHDPNELTAAQVASAEQAFTADAAAKGLTKSGNGRLAKVGAKGKPGGSAFAPAVIDVYFHVITDGTKGNLSATMINNQITVLNNAYAGSGFSFRLVATDRTNNPSWYNNLTDGTTAESQMKAALRKGSKSALNLYSANLGNDLLGWATFPTKNVTSKDGVVVLDQSLPGGTASPYNLGDTATHEVGHWLGLYHTFQSGCSGQGDQVADTPAEASPASGCPTGRDTCTAPGLDPIKNFMDYTTDACMTEFTPGQVTRMQNQWTTYRA</sequence>
<evidence type="ECO:0000256" key="4">
    <source>
        <dbReference type="ARBA" id="ARBA00022729"/>
    </source>
</evidence>
<name>A0A3D9UML5_9MICO</name>
<keyword evidence="6" id="KW-0862">Zinc</keyword>
<dbReference type="Proteomes" id="UP000256253">
    <property type="component" value="Unassembled WGS sequence"/>
</dbReference>
<feature type="chain" id="PRO_5038391304" evidence="9">
    <location>
        <begin position="29"/>
        <end position="326"/>
    </location>
</feature>
<keyword evidence="8" id="KW-1015">Disulfide bond</keyword>
<dbReference type="GO" id="GO:0008237">
    <property type="term" value="F:metallopeptidase activity"/>
    <property type="evidence" value="ECO:0007669"/>
    <property type="project" value="UniProtKB-KW"/>
</dbReference>
<dbReference type="InterPro" id="IPR008754">
    <property type="entry name" value="Peptidase_M43"/>
</dbReference>
<dbReference type="CDD" id="cd04275">
    <property type="entry name" value="ZnMc_pappalysin_like"/>
    <property type="match status" value="1"/>
</dbReference>
<evidence type="ECO:0000256" key="3">
    <source>
        <dbReference type="ARBA" id="ARBA00022723"/>
    </source>
</evidence>
<keyword evidence="7" id="KW-0482">Metalloprotease</keyword>
<dbReference type="Gene3D" id="3.40.390.10">
    <property type="entry name" value="Collagenase (Catalytic Domain)"/>
    <property type="match status" value="1"/>
</dbReference>
<dbReference type="PANTHER" id="PTHR47466">
    <property type="match status" value="1"/>
</dbReference>
<dbReference type="AlphaFoldDB" id="A0A3D9UML5"/>
<dbReference type="PANTHER" id="PTHR47466:SF1">
    <property type="entry name" value="METALLOPROTEASE MEP1 (AFU_ORTHOLOGUE AFUA_1G07730)-RELATED"/>
    <property type="match status" value="1"/>
</dbReference>
<keyword evidence="3" id="KW-0479">Metal-binding</keyword>
<keyword evidence="12" id="KW-1185">Reference proteome</keyword>
<keyword evidence="4 9" id="KW-0732">Signal</keyword>
<dbReference type="GO" id="GO:0006508">
    <property type="term" value="P:proteolysis"/>
    <property type="evidence" value="ECO:0007669"/>
    <property type="project" value="UniProtKB-KW"/>
</dbReference>
<accession>A0A3D9UML5</accession>
<evidence type="ECO:0000256" key="9">
    <source>
        <dbReference type="SAM" id="SignalP"/>
    </source>
</evidence>
<comment type="similarity">
    <text evidence="1">Belongs to the peptidase M43B family.</text>
</comment>
<evidence type="ECO:0000256" key="7">
    <source>
        <dbReference type="ARBA" id="ARBA00023049"/>
    </source>
</evidence>
<evidence type="ECO:0000256" key="1">
    <source>
        <dbReference type="ARBA" id="ARBA00008721"/>
    </source>
</evidence>
<dbReference type="InterPro" id="IPR024079">
    <property type="entry name" value="MetalloPept_cat_dom_sf"/>
</dbReference>
<feature type="domain" description="Peptidase M43 pregnancy-associated plasma-A" evidence="10">
    <location>
        <begin position="231"/>
        <end position="319"/>
    </location>
</feature>
<evidence type="ECO:0000256" key="6">
    <source>
        <dbReference type="ARBA" id="ARBA00022833"/>
    </source>
</evidence>
<evidence type="ECO:0000256" key="8">
    <source>
        <dbReference type="ARBA" id="ARBA00023157"/>
    </source>
</evidence>
<evidence type="ECO:0000256" key="5">
    <source>
        <dbReference type="ARBA" id="ARBA00022801"/>
    </source>
</evidence>
<dbReference type="SUPFAM" id="SSF55486">
    <property type="entry name" value="Metalloproteases ('zincins'), catalytic domain"/>
    <property type="match status" value="1"/>
</dbReference>
<gene>
    <name evidence="11" type="ORF">DFJ65_1569</name>
</gene>
<dbReference type="RefSeq" id="WP_115922534.1">
    <property type="nucleotide sequence ID" value="NZ_QTUA01000001.1"/>
</dbReference>
<protein>
    <submittedName>
        <fullName evidence="11">Pregnancy-associated plasma protein-A</fullName>
    </submittedName>
</protein>
<dbReference type="Pfam" id="PF05572">
    <property type="entry name" value="Peptidase_M43"/>
    <property type="match status" value="1"/>
</dbReference>
<reference evidence="11 12" key="1">
    <citation type="submission" date="2018-08" db="EMBL/GenBank/DDBJ databases">
        <title>Sequencing the genomes of 1000 actinobacteria strains.</title>
        <authorList>
            <person name="Klenk H.-P."/>
        </authorList>
    </citation>
    <scope>NUCLEOTIDE SEQUENCE [LARGE SCALE GENOMIC DNA]</scope>
    <source>
        <strain evidence="11 12">DSM 22967</strain>
    </source>
</reference>
<organism evidence="11 12">
    <name type="scientific">Calidifontibacter indicus</name>
    <dbReference type="NCBI Taxonomy" id="419650"/>
    <lineage>
        <taxon>Bacteria</taxon>
        <taxon>Bacillati</taxon>
        <taxon>Actinomycetota</taxon>
        <taxon>Actinomycetes</taxon>
        <taxon>Micrococcales</taxon>
        <taxon>Dermacoccaceae</taxon>
        <taxon>Calidifontibacter</taxon>
    </lineage>
</organism>
<evidence type="ECO:0000313" key="11">
    <source>
        <dbReference type="EMBL" id="REF30557.1"/>
    </source>
</evidence>
<dbReference type="EMBL" id="QTUA01000001">
    <property type="protein sequence ID" value="REF30557.1"/>
    <property type="molecule type" value="Genomic_DNA"/>
</dbReference>
<evidence type="ECO:0000256" key="2">
    <source>
        <dbReference type="ARBA" id="ARBA00022670"/>
    </source>
</evidence>
<dbReference type="GO" id="GO:0046872">
    <property type="term" value="F:metal ion binding"/>
    <property type="evidence" value="ECO:0007669"/>
    <property type="project" value="UniProtKB-KW"/>
</dbReference>
<dbReference type="OrthoDB" id="6278496at2"/>
<proteinExistence type="inferred from homology"/>
<comment type="caution">
    <text evidence="11">The sequence shown here is derived from an EMBL/GenBank/DDBJ whole genome shotgun (WGS) entry which is preliminary data.</text>
</comment>
<keyword evidence="2" id="KW-0645">Protease</keyword>
<evidence type="ECO:0000259" key="10">
    <source>
        <dbReference type="Pfam" id="PF05572"/>
    </source>
</evidence>
<feature type="signal peptide" evidence="9">
    <location>
        <begin position="1"/>
        <end position="28"/>
    </location>
</feature>
<keyword evidence="5" id="KW-0378">Hydrolase</keyword>